<dbReference type="GO" id="GO:0043161">
    <property type="term" value="P:proteasome-mediated ubiquitin-dependent protein catabolic process"/>
    <property type="evidence" value="ECO:0007669"/>
    <property type="project" value="TreeGrafter"/>
</dbReference>
<evidence type="ECO:0008006" key="5">
    <source>
        <dbReference type="Google" id="ProtNLM"/>
    </source>
</evidence>
<dbReference type="GO" id="GO:0045721">
    <property type="term" value="P:negative regulation of gluconeogenesis"/>
    <property type="evidence" value="ECO:0007669"/>
    <property type="project" value="TreeGrafter"/>
</dbReference>
<dbReference type="eggNOG" id="KOG4635">
    <property type="taxonomic scope" value="Eukaryota"/>
</dbReference>
<feature type="region of interest" description="Disordered" evidence="2">
    <location>
        <begin position="1"/>
        <end position="62"/>
    </location>
</feature>
<organism evidence="3 4">
    <name type="scientific">Ajellomyces capsulatus (strain H143)</name>
    <name type="common">Darling's disease fungus</name>
    <name type="synonym">Histoplasma capsulatum</name>
    <dbReference type="NCBI Taxonomy" id="544712"/>
    <lineage>
        <taxon>Eukaryota</taxon>
        <taxon>Fungi</taxon>
        <taxon>Dikarya</taxon>
        <taxon>Ascomycota</taxon>
        <taxon>Pezizomycotina</taxon>
        <taxon>Eurotiomycetes</taxon>
        <taxon>Eurotiomycetidae</taxon>
        <taxon>Onygenales</taxon>
        <taxon>Ajellomycetaceae</taxon>
        <taxon>Histoplasma</taxon>
    </lineage>
</organism>
<feature type="compositionally biased region" description="Basic and acidic residues" evidence="2">
    <location>
        <begin position="194"/>
        <end position="208"/>
    </location>
</feature>
<dbReference type="GO" id="GO:0007039">
    <property type="term" value="P:protein catabolic process in the vacuole"/>
    <property type="evidence" value="ECO:0007669"/>
    <property type="project" value="TreeGrafter"/>
</dbReference>
<feature type="region of interest" description="Disordered" evidence="2">
    <location>
        <begin position="178"/>
        <end position="250"/>
    </location>
</feature>
<dbReference type="Pfam" id="PF09783">
    <property type="entry name" value="Vac_ImportDeg"/>
    <property type="match status" value="1"/>
</dbReference>
<evidence type="ECO:0000256" key="2">
    <source>
        <dbReference type="SAM" id="MobiDB-lite"/>
    </source>
</evidence>
<comment type="similarity">
    <text evidence="1">Belongs to the GID4/VID24 family.</text>
</comment>
<dbReference type="InterPro" id="IPR018618">
    <property type="entry name" value="GID4/10-like"/>
</dbReference>
<dbReference type="GO" id="GO:0034657">
    <property type="term" value="C:GID complex"/>
    <property type="evidence" value="ECO:0007669"/>
    <property type="project" value="TreeGrafter"/>
</dbReference>
<dbReference type="EMBL" id="GG692419">
    <property type="protein sequence ID" value="EER45099.1"/>
    <property type="molecule type" value="Genomic_DNA"/>
</dbReference>
<dbReference type="PANTHER" id="PTHR14534">
    <property type="entry name" value="VACUOLAR IMPORT AND DEGRADATION PROTEIN 24"/>
    <property type="match status" value="1"/>
</dbReference>
<dbReference type="GO" id="GO:0006623">
    <property type="term" value="P:protein targeting to vacuole"/>
    <property type="evidence" value="ECO:0007669"/>
    <property type="project" value="TreeGrafter"/>
</dbReference>
<gene>
    <name evidence="3" type="ORF">HCDG_00678</name>
</gene>
<evidence type="ECO:0000313" key="3">
    <source>
        <dbReference type="EMBL" id="EER45099.1"/>
    </source>
</evidence>
<protein>
    <recommendedName>
        <fullName evidence="5">Vacuolar import and degradation protein</fullName>
    </recommendedName>
</protein>
<reference evidence="4" key="1">
    <citation type="submission" date="2009-05" db="EMBL/GenBank/DDBJ databases">
        <title>The genome sequence of Ajellomyces capsulatus strain H143.</title>
        <authorList>
            <person name="Champion M."/>
            <person name="Cuomo C.A."/>
            <person name="Ma L.-J."/>
            <person name="Henn M.R."/>
            <person name="Sil A."/>
            <person name="Goldman B."/>
            <person name="Young S.K."/>
            <person name="Kodira C.D."/>
            <person name="Zeng Q."/>
            <person name="Koehrsen M."/>
            <person name="Alvarado L."/>
            <person name="Berlin A.M."/>
            <person name="Borenstein D."/>
            <person name="Chen Z."/>
            <person name="Engels R."/>
            <person name="Freedman E."/>
            <person name="Gellesch M."/>
            <person name="Goldberg J."/>
            <person name="Griggs A."/>
            <person name="Gujja S."/>
            <person name="Heiman D.I."/>
            <person name="Hepburn T.A."/>
            <person name="Howarth C."/>
            <person name="Jen D."/>
            <person name="Larson L."/>
            <person name="Lewis B."/>
            <person name="Mehta T."/>
            <person name="Park D."/>
            <person name="Pearson M."/>
            <person name="Roberts A."/>
            <person name="Saif S."/>
            <person name="Shea T.D."/>
            <person name="Shenoy N."/>
            <person name="Sisk P."/>
            <person name="Stolte C."/>
            <person name="Sykes S."/>
            <person name="Walk T."/>
            <person name="White J."/>
            <person name="Yandava C."/>
            <person name="Klein B."/>
            <person name="McEwen J.G."/>
            <person name="Puccia R."/>
            <person name="Goldman G.H."/>
            <person name="Felipe M.S."/>
            <person name="Nino-Vega G."/>
            <person name="San-Blas G."/>
            <person name="Taylor J.W."/>
            <person name="Mendoza L."/>
            <person name="Galagan J.E."/>
            <person name="Nusbaum C."/>
            <person name="Birren B.W."/>
        </authorList>
    </citation>
    <scope>NUCLEOTIDE SEQUENCE [LARGE SCALE GENOMIC DNA]</scope>
    <source>
        <strain evidence="4">H143</strain>
    </source>
</reference>
<evidence type="ECO:0000256" key="1">
    <source>
        <dbReference type="ARBA" id="ARBA00061469"/>
    </source>
</evidence>
<name>C6H1U6_AJECH</name>
<proteinExistence type="inferred from homology"/>
<feature type="region of interest" description="Disordered" evidence="2">
    <location>
        <begin position="130"/>
        <end position="163"/>
    </location>
</feature>
<dbReference type="VEuPathDB" id="FungiDB:HCDG_00678"/>
<feature type="compositionally biased region" description="Low complexity" evidence="2">
    <location>
        <begin position="210"/>
        <end position="223"/>
    </location>
</feature>
<dbReference type="OMA" id="MPNYEGR"/>
<accession>C6H1U6</accession>
<dbReference type="AlphaFoldDB" id="C6H1U6"/>
<sequence length="578" mass="66337">MSLPEDEVNADNIRFLRSRRRSSPDSSPGRVRSRRRHLQSLQDEVNSGMDSNDQRRPSVTVGVSRRIPIVRRRDPMSGVTNYETRFRPSNPAYAWVPGSDYEEEEDASVGATNLIQEMWDGRLLRARHTALGSRGERREGSATSPRLWARDPNGESIQPSRYGRSDLATATLLQTVRRHPRFSSRTRTLQTYILDRDRGGRESEERDWQPSSTTPTTTASSTTSPPPRSSTINHGDIMRNTGASEPRDMYFEDRSSVDRFEETIKYLDRVRFAKSYDESVQFATAGDFVQYEYLRRNEDDFILDTSSIGSPADSSWLKPGTVFEGSQHATNHCSTSAMFHNRRPRSHQIDDPIVINGTELGRTVYTSAGRRSYQADIPHEFGDRTQMGMNSNSRHEHWPVKVTIHSVDYNTMTLSGTMEAYNIPDKTSNSQGAHITTFLEGEIIDFNTHSLETKNFKANAEIDSLYWRELEPFKDLSYDEIVRNLVSKKWLTEQLAKGWILMRWKVSLNPLTPLERCFITPSHSRQGLTISGFYYISVRREDGHIEGMYYDPGSSPYQHLSLTPHMREKMVFPAYNFR</sequence>
<evidence type="ECO:0000313" key="4">
    <source>
        <dbReference type="Proteomes" id="UP000002624"/>
    </source>
</evidence>
<dbReference type="STRING" id="544712.C6H1U6"/>
<dbReference type="OrthoDB" id="62at2759"/>
<dbReference type="Proteomes" id="UP000002624">
    <property type="component" value="Unassembled WGS sequence"/>
</dbReference>
<dbReference type="PANTHER" id="PTHR14534:SF3">
    <property type="entry name" value="GID COMPLEX SUBUNIT 4 HOMOLOG"/>
    <property type="match status" value="1"/>
</dbReference>
<dbReference type="HOGENOM" id="CLU_022561_1_0_1"/>
<feature type="compositionally biased region" description="Polar residues" evidence="2">
    <location>
        <begin position="39"/>
        <end position="51"/>
    </location>
</feature>
<dbReference type="GO" id="GO:0005773">
    <property type="term" value="C:vacuole"/>
    <property type="evidence" value="ECO:0007669"/>
    <property type="project" value="GOC"/>
</dbReference>